<accession>A0A7W6EET5</accession>
<gene>
    <name evidence="2" type="ORF">FHS81_000453</name>
</gene>
<protein>
    <submittedName>
        <fullName evidence="2">Uncharacterized protein</fullName>
    </submittedName>
</protein>
<keyword evidence="3" id="KW-1185">Reference proteome</keyword>
<proteinExistence type="predicted"/>
<evidence type="ECO:0000313" key="2">
    <source>
        <dbReference type="EMBL" id="MBB3808399.1"/>
    </source>
</evidence>
<keyword evidence="1" id="KW-1133">Transmembrane helix</keyword>
<dbReference type="AlphaFoldDB" id="A0A7W6EET5"/>
<comment type="caution">
    <text evidence="2">The sequence shown here is derived from an EMBL/GenBank/DDBJ whole genome shotgun (WGS) entry which is preliminary data.</text>
</comment>
<sequence>MNADVVWALELSAGVFSTLIAAFMGAKVAFALERRRDAEKQRDQDADGLQAAIFVLCRQLTLVSHLQTNSLDGLRDDEDRHLLLPPMSAKLIMSTRIDFNWVSHMLRGHEDCAGLAFLFIASDDSIDMLYQVAEARRSFFMSHIQPRLEKAGITELKNDRRHLDRSLYDEADAVLLQQYTDKLYDACDAAVRHLEQGLAEAKRISPAAFPGYDFKFVLPHWVQQK</sequence>
<feature type="transmembrane region" description="Helical" evidence="1">
    <location>
        <begin position="6"/>
        <end position="32"/>
    </location>
</feature>
<dbReference type="RefSeq" id="WP_183750396.1">
    <property type="nucleotide sequence ID" value="NZ_JACICC010000001.1"/>
</dbReference>
<dbReference type="EMBL" id="JACICC010000001">
    <property type="protein sequence ID" value="MBB3808399.1"/>
    <property type="molecule type" value="Genomic_DNA"/>
</dbReference>
<keyword evidence="1" id="KW-0472">Membrane</keyword>
<organism evidence="2 3">
    <name type="scientific">Pseudochelatococcus contaminans</name>
    <dbReference type="NCBI Taxonomy" id="1538103"/>
    <lineage>
        <taxon>Bacteria</taxon>
        <taxon>Pseudomonadati</taxon>
        <taxon>Pseudomonadota</taxon>
        <taxon>Alphaproteobacteria</taxon>
        <taxon>Hyphomicrobiales</taxon>
        <taxon>Chelatococcaceae</taxon>
        <taxon>Pseudochelatococcus</taxon>
    </lineage>
</organism>
<name>A0A7W6EET5_9HYPH</name>
<keyword evidence="1" id="KW-0812">Transmembrane</keyword>
<reference evidence="2 3" key="1">
    <citation type="submission" date="2020-08" db="EMBL/GenBank/DDBJ databases">
        <title>Genomic Encyclopedia of Type Strains, Phase IV (KMG-IV): sequencing the most valuable type-strain genomes for metagenomic binning, comparative biology and taxonomic classification.</title>
        <authorList>
            <person name="Goeker M."/>
        </authorList>
    </citation>
    <scope>NUCLEOTIDE SEQUENCE [LARGE SCALE GENOMIC DNA]</scope>
    <source>
        <strain evidence="2 3">DSM 28760</strain>
    </source>
</reference>
<evidence type="ECO:0000256" key="1">
    <source>
        <dbReference type="SAM" id="Phobius"/>
    </source>
</evidence>
<evidence type="ECO:0000313" key="3">
    <source>
        <dbReference type="Proteomes" id="UP000537592"/>
    </source>
</evidence>
<dbReference type="Proteomes" id="UP000537592">
    <property type="component" value="Unassembled WGS sequence"/>
</dbReference>